<dbReference type="Gene3D" id="2.30.30.40">
    <property type="entry name" value="SH3 Domains"/>
    <property type="match status" value="1"/>
</dbReference>
<evidence type="ECO:0000313" key="17">
    <source>
        <dbReference type="Proteomes" id="UP000061569"/>
    </source>
</evidence>
<dbReference type="SMART" id="SM00073">
    <property type="entry name" value="HPT"/>
    <property type="match status" value="2"/>
</dbReference>
<dbReference type="PROSITE" id="PS50110">
    <property type="entry name" value="RESPONSE_REGULATORY"/>
    <property type="match status" value="1"/>
</dbReference>
<dbReference type="SMART" id="SM00448">
    <property type="entry name" value="REC"/>
    <property type="match status" value="1"/>
</dbReference>
<evidence type="ECO:0000259" key="14">
    <source>
        <dbReference type="PROSITE" id="PS50851"/>
    </source>
</evidence>
<comment type="function">
    <text evidence="8">Involved in the transmission of sensory signals from the chemoreceptors to the flagellar motors. CheA is autophosphorylated; it can transfer its phosphate group to either CheB or CheY.</text>
</comment>
<evidence type="ECO:0000256" key="6">
    <source>
        <dbReference type="ARBA" id="ARBA00022777"/>
    </source>
</evidence>
<dbReference type="InterPro" id="IPR036641">
    <property type="entry name" value="HPT_dom_sf"/>
</dbReference>
<dbReference type="PROSITE" id="PS50109">
    <property type="entry name" value="HIS_KIN"/>
    <property type="match status" value="1"/>
</dbReference>
<feature type="compositionally biased region" description="Low complexity" evidence="11">
    <location>
        <begin position="580"/>
        <end position="606"/>
    </location>
</feature>
<dbReference type="EMBL" id="CP013140">
    <property type="protein sequence ID" value="ALN59300.1"/>
    <property type="molecule type" value="Genomic_DNA"/>
</dbReference>
<dbReference type="InterPro" id="IPR005467">
    <property type="entry name" value="His_kinase_dom"/>
</dbReference>
<proteinExistence type="predicted"/>
<dbReference type="PRINTS" id="PR00344">
    <property type="entry name" value="BCTRLSENSOR"/>
</dbReference>
<feature type="region of interest" description="Disordered" evidence="11">
    <location>
        <begin position="1017"/>
        <end position="1039"/>
    </location>
</feature>
<feature type="domain" description="Response regulatory" evidence="13">
    <location>
        <begin position="2103"/>
        <end position="2219"/>
    </location>
</feature>
<evidence type="ECO:0000256" key="10">
    <source>
        <dbReference type="PROSITE-ProRule" id="PRU00169"/>
    </source>
</evidence>
<dbReference type="InterPro" id="IPR036061">
    <property type="entry name" value="CheW-like_dom_sf"/>
</dbReference>
<sequence length="2226" mass="241035">MTALREAIDTTTLGWIKPELDETLRQARQEIEAFAEDPADAARMRVCANHLHQVHGTLRMVELYAPAMVAEEMERLALALQQGGVHDRDEACAALMRGVVLLPDYLERLQGGHRDIPIVLLPLLNELRATRGESGLNESVLFAPNLDRPLPAHLPPPLPVGAAGGRNASAPHLASLREALAAWPEDGAPGKVVQLASAIDGLLAEAVLEPVRRMLWVASAVAHAVRDGALPPTRALRQAFGGVEREARQLLSDDGFSAPRGEPAAEPTRQLLYHVAHSDGRHPALDDLRQTFELASQLPSESELEHARGSLSGRNRALLDTVAAAIKEDLLRVKDALDLHLRTNQTDPGELRPQVEALARVSDTLGMMGLGMARTVVLQQRDAMNEIVEGRRAADEGTLLDVAGALLYVDASLDDQVSRLGLPEDKAEEDLLAGEARKVLDVVAREAIANFGDARQSFVAFVETKWDHEELSEVPRVLDEVAGALRMIELPLAADYLTGVKRYTEVELIGRRRVPSGQQLDTLADALASLEYYLEALREQRPNRDDILDIARQSLEALRYWPLPDVIRIEPPAETAAGVPDANAPATSAPAQSAAASQPPAAEALPPQIPVAPEWGLAEIEAPQRADGEPLSIDTEHGAAQYASAFDAEPSQAPAAEPADLTERVSGGLVNTALVEAVPSAPPSFLTPSGGAHGGFEQVDDIDDEVREIFLEEFEEEIGNLEQLLPAWREAPDDLTRVQPVRRVFHTLKGSGRLVGAKTLGEFSWKIENLLNRVREHGRVASPQVLDLVDHAYRALPAFYAALRNEAPLSVDVAGLEAHADLLASGEEAFYQPPAPPVEAAVEEAAAAPVADGPYVPASVDPVLLEILDGEVAGHLVTIESWLAAARVRPQPANDALQRSIHTMNGAFAMTEVPVITDVTGPTEAYVKRLLASGAPASAEGVAAMDAVAAAIRTTIQALKSATPHVPLFLGLPERIAALRDSLPDARLPMIADEFDAGFDQPSSEVAGELSATDLSAFQGEGPGGAEVPEGRSDGRGTSEFTIDFASFAGSLGQSDATLEREAAQRKAEAERLDAERIAAEQAEAERLEAERIVAEQAEAERLEAERIAAEQAEAERLEAERVAAEQAEAERLEAERVAAEQAEAERLEAERIAAEQAEAERLEAERVAAEQAEAERLEAERLEAERTAAEQAEAERVAAQKAEADRLAEEERLEYERLEAQYAAEAEAARLEAERAETEKAEAERLAAERVAAEQAEAERLAAEQAEAERLEAERVAAEQAEAERLEAERVAAEQAEAERLEAERVAAEQAEAERLEAERVAAEQAEAERLEAERVAAEQAETERLEAERLAAEQAETERQEYERLEAQYAAERLARDQAQADALEPACLHDAAHLDEQAPAANDEAEPAIAASTVAGVSAALAAAFAKAANADPDPDQALDLSELDPELVDIFVEEGGDLLDHSDGLLAQLRETPGERELLVGLQRDLHTLKGGARMAGIMAVGELGHVMESLLESVVDHRTELGRDSVVLLERGFDRLHAMVTRVGQRKAIAMPTALIAMFEARSRGELNLGTIEAPAAVAAPEQATVDDTGLKPLSAPIVDAAPLADDDDIGVRAPQEQVRIRADLLDRLVNYAGEVAIYRARLEQQLGAFRGAIAEMAQTNLRMRDQLRRLEIETEAQIIARYQREGDAGEHSFDPLELDRFSTLQQLSRALSESAADQNSLQITLDDLTRQYETLLLQQSRVSSELQEGLMRTRMVPFDTLLPRLRRVVRQASSELGKQVALKLEGTQGELDRNVLERMTAPLEHMLRNAVAHGLETPAKRRSAGKADEGTVRIAVRREGSEVVLEVADDGAGLDRAAIRRRGEERGLVRSDAVLSDSDLDMLILEPGFSTADEVSRLAGRGVGMDVVASEVRQLGGALDIQSTPGQGVRFTLRLPQTLAVTQAVFVRIGDTTFAVPIASVRGVGRLSRDLLDQGDVAYRYGGEDYHVHDLGVLVGHAPAKAEGQLQMPLLLIRSGDLRAAVSVDQVVGNREIVVKPVGPQVASVPGIFGATIMGDGRVVVILDVAPLVRRRTAQLLDFAQSAPPPAVPVEARKVPLVMVVDDSVTMRKVTGRVLERHNFEVVAAKDGIDALERMAERVPDLMLLDIEMPRMDGYELATQMKADPVLRNVPIVMITSRSGEKHRQRAFEIGVERYLGKPYQEPELIRNVFELLGIARHHG</sequence>
<dbReference type="KEGG" id="lez:GLE_3958"/>
<dbReference type="SUPFAM" id="SSF47226">
    <property type="entry name" value="Histidine-containing phosphotransfer domain, HPT domain"/>
    <property type="match status" value="5"/>
</dbReference>
<evidence type="ECO:0000256" key="7">
    <source>
        <dbReference type="ARBA" id="ARBA00023012"/>
    </source>
</evidence>
<reference evidence="16 17" key="1">
    <citation type="submission" date="2015-11" db="EMBL/GenBank/DDBJ databases">
        <title>Genome sequences of Lysobacter enzymogenes strain C3 and Lysobacter antibioticus ATCC 29479.</title>
        <authorList>
            <person name="Kobayashi D.Y."/>
        </authorList>
    </citation>
    <scope>NUCLEOTIDE SEQUENCE [LARGE SCALE GENOMIC DNA]</scope>
    <source>
        <strain evidence="16 17">C3</strain>
    </source>
</reference>
<dbReference type="PANTHER" id="PTHR43395">
    <property type="entry name" value="SENSOR HISTIDINE KINASE CHEA"/>
    <property type="match status" value="1"/>
</dbReference>
<keyword evidence="7" id="KW-0902">Two-component regulatory system</keyword>
<dbReference type="SUPFAM" id="SSF50341">
    <property type="entry name" value="CheW-like"/>
    <property type="match status" value="1"/>
</dbReference>
<feature type="domain" description="HPt" evidence="15">
    <location>
        <begin position="699"/>
        <end position="806"/>
    </location>
</feature>
<evidence type="ECO:0000259" key="13">
    <source>
        <dbReference type="PROSITE" id="PS50110"/>
    </source>
</evidence>
<evidence type="ECO:0000313" key="16">
    <source>
        <dbReference type="EMBL" id="ALN59300.1"/>
    </source>
</evidence>
<evidence type="ECO:0000259" key="15">
    <source>
        <dbReference type="PROSITE" id="PS50894"/>
    </source>
</evidence>
<comment type="catalytic activity">
    <reaction evidence="1">
        <text>ATP + protein L-histidine = ADP + protein N-phospho-L-histidine.</text>
        <dbReference type="EC" id="2.7.13.3"/>
    </reaction>
</comment>
<dbReference type="Pfam" id="PF02518">
    <property type="entry name" value="HATPase_c"/>
    <property type="match status" value="1"/>
</dbReference>
<dbReference type="InterPro" id="IPR011006">
    <property type="entry name" value="CheY-like_superfamily"/>
</dbReference>
<dbReference type="InterPro" id="IPR003594">
    <property type="entry name" value="HATPase_dom"/>
</dbReference>
<keyword evidence="4 10" id="KW-0597">Phosphoprotein</keyword>
<feature type="domain" description="HPt" evidence="15">
    <location>
        <begin position="1444"/>
        <end position="1548"/>
    </location>
</feature>
<keyword evidence="6" id="KW-0418">Kinase</keyword>
<keyword evidence="5" id="KW-0808">Transferase</keyword>
<dbReference type="SMART" id="SM00260">
    <property type="entry name" value="CheW"/>
    <property type="match status" value="1"/>
</dbReference>
<dbReference type="PROSITE" id="PS50894">
    <property type="entry name" value="HPT"/>
    <property type="match status" value="2"/>
</dbReference>
<dbReference type="InterPro" id="IPR004358">
    <property type="entry name" value="Sig_transdc_His_kin-like_C"/>
</dbReference>
<feature type="domain" description="CheW-like" evidence="14">
    <location>
        <begin position="1947"/>
        <end position="2080"/>
    </location>
</feature>
<dbReference type="EC" id="2.7.13.3" evidence="2"/>
<feature type="domain" description="Histidine kinase" evidence="12">
    <location>
        <begin position="1693"/>
        <end position="1945"/>
    </location>
</feature>
<dbReference type="PROSITE" id="PS50851">
    <property type="entry name" value="CHEW"/>
    <property type="match status" value="1"/>
</dbReference>
<dbReference type="Gene3D" id="3.30.565.10">
    <property type="entry name" value="Histidine kinase-like ATPase, C-terminal domain"/>
    <property type="match status" value="1"/>
</dbReference>
<feature type="modified residue" description="4-aspartylphosphate" evidence="10">
    <location>
        <position position="2152"/>
    </location>
</feature>
<dbReference type="STRING" id="69.GLE_3958"/>
<dbReference type="SMART" id="SM01231">
    <property type="entry name" value="H-kinase_dim"/>
    <property type="match status" value="1"/>
</dbReference>
<dbReference type="SUPFAM" id="SSF55874">
    <property type="entry name" value="ATPase domain of HSP90 chaperone/DNA topoisomerase II/histidine kinase"/>
    <property type="match status" value="1"/>
</dbReference>
<evidence type="ECO:0000256" key="8">
    <source>
        <dbReference type="ARBA" id="ARBA00035100"/>
    </source>
</evidence>
<feature type="region of interest" description="Disordered" evidence="11">
    <location>
        <begin position="1182"/>
        <end position="1204"/>
    </location>
</feature>
<evidence type="ECO:0000256" key="5">
    <source>
        <dbReference type="ARBA" id="ARBA00022679"/>
    </source>
</evidence>
<evidence type="ECO:0000256" key="3">
    <source>
        <dbReference type="ARBA" id="ARBA00021495"/>
    </source>
</evidence>
<gene>
    <name evidence="16" type="primary">pilL</name>
    <name evidence="16" type="ORF">GLE_3958</name>
</gene>
<evidence type="ECO:0000256" key="2">
    <source>
        <dbReference type="ARBA" id="ARBA00012438"/>
    </source>
</evidence>
<dbReference type="OrthoDB" id="9803176at2"/>
<accession>A0A0S2DLE4</accession>
<dbReference type="Pfam" id="PF00072">
    <property type="entry name" value="Response_reg"/>
    <property type="match status" value="1"/>
</dbReference>
<feature type="region of interest" description="Disordered" evidence="11">
    <location>
        <begin position="577"/>
        <end position="607"/>
    </location>
</feature>
<evidence type="ECO:0000259" key="12">
    <source>
        <dbReference type="PROSITE" id="PS50109"/>
    </source>
</evidence>
<dbReference type="InterPro" id="IPR051315">
    <property type="entry name" value="Bact_Chemotaxis_CheA"/>
</dbReference>
<dbReference type="Gene3D" id="3.40.50.2300">
    <property type="match status" value="1"/>
</dbReference>
<feature type="modified residue" description="Phosphohistidine" evidence="9">
    <location>
        <position position="1491"/>
    </location>
</feature>
<dbReference type="SUPFAM" id="SSF52172">
    <property type="entry name" value="CheY-like"/>
    <property type="match status" value="1"/>
</dbReference>
<dbReference type="Pfam" id="PF01627">
    <property type="entry name" value="Hpt"/>
    <property type="match status" value="3"/>
</dbReference>
<organism evidence="16 17">
    <name type="scientific">Lysobacter enzymogenes</name>
    <dbReference type="NCBI Taxonomy" id="69"/>
    <lineage>
        <taxon>Bacteria</taxon>
        <taxon>Pseudomonadati</taxon>
        <taxon>Pseudomonadota</taxon>
        <taxon>Gammaproteobacteria</taxon>
        <taxon>Lysobacterales</taxon>
        <taxon>Lysobacteraceae</taxon>
        <taxon>Lysobacter</taxon>
    </lineage>
</organism>
<dbReference type="InterPro" id="IPR002545">
    <property type="entry name" value="CheW-lke_dom"/>
</dbReference>
<evidence type="ECO:0000256" key="1">
    <source>
        <dbReference type="ARBA" id="ARBA00000085"/>
    </source>
</evidence>
<name>A0A0S2DLE4_LYSEN</name>
<dbReference type="PANTHER" id="PTHR43395:SF8">
    <property type="entry name" value="HISTIDINE KINASE"/>
    <property type="match status" value="1"/>
</dbReference>
<dbReference type="InterPro" id="IPR004105">
    <property type="entry name" value="CheA-like_dim"/>
</dbReference>
<evidence type="ECO:0000256" key="11">
    <source>
        <dbReference type="SAM" id="MobiDB-lite"/>
    </source>
</evidence>
<dbReference type="Gene3D" id="1.20.120.160">
    <property type="entry name" value="HPT domain"/>
    <property type="match status" value="4"/>
</dbReference>
<dbReference type="PATRIC" id="fig|69.6.peg.3895"/>
<dbReference type="InterPro" id="IPR058661">
    <property type="entry name" value="FimL_2nd"/>
</dbReference>
<dbReference type="FunFam" id="3.30.565.10:FF:000016">
    <property type="entry name" value="Chemotaxis protein CheA, putative"/>
    <property type="match status" value="1"/>
</dbReference>
<dbReference type="InterPro" id="IPR008207">
    <property type="entry name" value="Sig_transdc_His_kin_Hpt_dom"/>
</dbReference>
<dbReference type="Pfam" id="PF26379">
    <property type="entry name" value="FimL_2nd"/>
    <property type="match status" value="1"/>
</dbReference>
<dbReference type="CDD" id="cd17546">
    <property type="entry name" value="REC_hyHK_CKI1_RcsC-like"/>
    <property type="match status" value="1"/>
</dbReference>
<dbReference type="InterPro" id="IPR001789">
    <property type="entry name" value="Sig_transdc_resp-reg_receiver"/>
</dbReference>
<protein>
    <recommendedName>
        <fullName evidence="3">Chemotaxis protein CheA</fullName>
        <ecNumber evidence="2">2.7.13.3</ecNumber>
    </recommendedName>
</protein>
<dbReference type="SMART" id="SM00387">
    <property type="entry name" value="HATPase_c"/>
    <property type="match status" value="1"/>
</dbReference>
<dbReference type="Proteomes" id="UP000061569">
    <property type="component" value="Chromosome"/>
</dbReference>
<evidence type="ECO:0000256" key="9">
    <source>
        <dbReference type="PROSITE-ProRule" id="PRU00110"/>
    </source>
</evidence>
<dbReference type="GO" id="GO:0006935">
    <property type="term" value="P:chemotaxis"/>
    <property type="evidence" value="ECO:0007669"/>
    <property type="project" value="InterPro"/>
</dbReference>
<dbReference type="InterPro" id="IPR036890">
    <property type="entry name" value="HATPase_C_sf"/>
</dbReference>
<dbReference type="GO" id="GO:0005737">
    <property type="term" value="C:cytoplasm"/>
    <property type="evidence" value="ECO:0007669"/>
    <property type="project" value="InterPro"/>
</dbReference>
<dbReference type="Pfam" id="PF01584">
    <property type="entry name" value="CheW"/>
    <property type="match status" value="1"/>
</dbReference>
<dbReference type="CDD" id="cd00088">
    <property type="entry name" value="HPT"/>
    <property type="match status" value="2"/>
</dbReference>
<feature type="modified residue" description="Phosphohistidine" evidence="9">
    <location>
        <position position="746"/>
    </location>
</feature>
<evidence type="ECO:0000256" key="4">
    <source>
        <dbReference type="ARBA" id="ARBA00022553"/>
    </source>
</evidence>
<dbReference type="GO" id="GO:0000155">
    <property type="term" value="F:phosphorelay sensor kinase activity"/>
    <property type="evidence" value="ECO:0007669"/>
    <property type="project" value="InterPro"/>
</dbReference>